<gene>
    <name evidence="9" type="ORF">GCM10011617_28400</name>
</gene>
<evidence type="ECO:0000256" key="6">
    <source>
        <dbReference type="PROSITE-ProRule" id="PRU00433"/>
    </source>
</evidence>
<dbReference type="InterPro" id="IPR009056">
    <property type="entry name" value="Cyt_c-like_dom"/>
</dbReference>
<dbReference type="InterPro" id="IPR036909">
    <property type="entry name" value="Cyt_c-like_dom_sf"/>
</dbReference>
<dbReference type="InterPro" id="IPR002327">
    <property type="entry name" value="Cyt_c_1A/1B"/>
</dbReference>
<keyword evidence="4" id="KW-0249">Electron transport</keyword>
<dbReference type="Pfam" id="PF00034">
    <property type="entry name" value="Cytochrom_C"/>
    <property type="match status" value="1"/>
</dbReference>
<dbReference type="RefSeq" id="WP_189542703.1">
    <property type="nucleotide sequence ID" value="NZ_BMZD01000009.1"/>
</dbReference>
<keyword evidence="3 6" id="KW-0479">Metal-binding</keyword>
<accession>A0A918VJ47</accession>
<evidence type="ECO:0000313" key="9">
    <source>
        <dbReference type="EMBL" id="GHA05762.1"/>
    </source>
</evidence>
<evidence type="ECO:0000256" key="1">
    <source>
        <dbReference type="ARBA" id="ARBA00022448"/>
    </source>
</evidence>
<reference evidence="9" key="1">
    <citation type="journal article" date="2014" name="Int. J. Syst. Evol. Microbiol.">
        <title>Complete genome sequence of Corynebacterium casei LMG S-19264T (=DSM 44701T), isolated from a smear-ripened cheese.</title>
        <authorList>
            <consortium name="US DOE Joint Genome Institute (JGI-PGF)"/>
            <person name="Walter F."/>
            <person name="Albersmeier A."/>
            <person name="Kalinowski J."/>
            <person name="Ruckert C."/>
        </authorList>
    </citation>
    <scope>NUCLEOTIDE SEQUENCE</scope>
    <source>
        <strain evidence="9">KCTC 32422</strain>
    </source>
</reference>
<dbReference type="Proteomes" id="UP000634139">
    <property type="component" value="Unassembled WGS sequence"/>
</dbReference>
<keyword evidence="10" id="KW-1185">Reference proteome</keyword>
<evidence type="ECO:0000313" key="10">
    <source>
        <dbReference type="Proteomes" id="UP000634139"/>
    </source>
</evidence>
<proteinExistence type="predicted"/>
<organism evidence="9 10">
    <name type="scientific">Novosphingobium arvoryzae</name>
    <dbReference type="NCBI Taxonomy" id="1256514"/>
    <lineage>
        <taxon>Bacteria</taxon>
        <taxon>Pseudomonadati</taxon>
        <taxon>Pseudomonadota</taxon>
        <taxon>Alphaproteobacteria</taxon>
        <taxon>Sphingomonadales</taxon>
        <taxon>Sphingomonadaceae</taxon>
        <taxon>Novosphingobium</taxon>
    </lineage>
</organism>
<evidence type="ECO:0000259" key="8">
    <source>
        <dbReference type="PROSITE" id="PS51007"/>
    </source>
</evidence>
<reference evidence="9" key="2">
    <citation type="submission" date="2020-09" db="EMBL/GenBank/DDBJ databases">
        <authorList>
            <person name="Sun Q."/>
            <person name="Kim S."/>
        </authorList>
    </citation>
    <scope>NUCLEOTIDE SEQUENCE</scope>
    <source>
        <strain evidence="9">KCTC 32422</strain>
    </source>
</reference>
<evidence type="ECO:0000256" key="3">
    <source>
        <dbReference type="ARBA" id="ARBA00022723"/>
    </source>
</evidence>
<protein>
    <recommendedName>
        <fullName evidence="8">Cytochrome c domain-containing protein</fullName>
    </recommendedName>
</protein>
<dbReference type="AlphaFoldDB" id="A0A918VJ47"/>
<dbReference type="PROSITE" id="PS51257">
    <property type="entry name" value="PROKAR_LIPOPROTEIN"/>
    <property type="match status" value="1"/>
</dbReference>
<name>A0A918VJ47_9SPHN</name>
<comment type="caution">
    <text evidence="9">The sequence shown here is derived from an EMBL/GenBank/DDBJ whole genome shotgun (WGS) entry which is preliminary data.</text>
</comment>
<evidence type="ECO:0000256" key="4">
    <source>
        <dbReference type="ARBA" id="ARBA00022982"/>
    </source>
</evidence>
<dbReference type="EMBL" id="BMZD01000009">
    <property type="protein sequence ID" value="GHA05762.1"/>
    <property type="molecule type" value="Genomic_DNA"/>
</dbReference>
<evidence type="ECO:0000256" key="2">
    <source>
        <dbReference type="ARBA" id="ARBA00022617"/>
    </source>
</evidence>
<keyword evidence="5 6" id="KW-0408">Iron</keyword>
<dbReference type="PRINTS" id="PR00604">
    <property type="entry name" value="CYTCHRMECIAB"/>
</dbReference>
<dbReference type="PANTHER" id="PTHR11961">
    <property type="entry name" value="CYTOCHROME C"/>
    <property type="match status" value="1"/>
</dbReference>
<keyword evidence="2 6" id="KW-0349">Heme</keyword>
<keyword evidence="7" id="KW-0732">Signal</keyword>
<dbReference type="GO" id="GO:0009055">
    <property type="term" value="F:electron transfer activity"/>
    <property type="evidence" value="ECO:0007669"/>
    <property type="project" value="InterPro"/>
</dbReference>
<keyword evidence="1" id="KW-0813">Transport</keyword>
<dbReference type="SUPFAM" id="SSF46626">
    <property type="entry name" value="Cytochrome c"/>
    <property type="match status" value="1"/>
</dbReference>
<evidence type="ECO:0000256" key="5">
    <source>
        <dbReference type="ARBA" id="ARBA00023004"/>
    </source>
</evidence>
<feature type="signal peptide" evidence="7">
    <location>
        <begin position="1"/>
        <end position="24"/>
    </location>
</feature>
<dbReference type="GO" id="GO:0046872">
    <property type="term" value="F:metal ion binding"/>
    <property type="evidence" value="ECO:0007669"/>
    <property type="project" value="UniProtKB-KW"/>
</dbReference>
<dbReference type="Gene3D" id="1.10.760.10">
    <property type="entry name" value="Cytochrome c-like domain"/>
    <property type="match status" value="1"/>
</dbReference>
<feature type="chain" id="PRO_5037985441" description="Cytochrome c domain-containing protein" evidence="7">
    <location>
        <begin position="25"/>
        <end position="147"/>
    </location>
</feature>
<dbReference type="PROSITE" id="PS51007">
    <property type="entry name" value="CYTC"/>
    <property type="match status" value="1"/>
</dbReference>
<feature type="domain" description="Cytochrome c" evidence="8">
    <location>
        <begin position="48"/>
        <end position="147"/>
    </location>
</feature>
<sequence>MRVSAKMILVPVLALGLAACGSPAEEQPAADSAPAAADAGSAAAPAVADAGGKPASFAQCAACHAVEPGKHGIGPSLAGVYGTKAGELAGYAFSDKLKASGLTWDDATLDQWLAGPMKMVPGTKMTYAGLSDPAKRKELIEYMKTLK</sequence>
<evidence type="ECO:0000256" key="7">
    <source>
        <dbReference type="SAM" id="SignalP"/>
    </source>
</evidence>
<dbReference type="GO" id="GO:0020037">
    <property type="term" value="F:heme binding"/>
    <property type="evidence" value="ECO:0007669"/>
    <property type="project" value="InterPro"/>
</dbReference>